<comment type="caution">
    <text evidence="2">The sequence shown here is derived from an EMBL/GenBank/DDBJ whole genome shotgun (WGS) entry which is preliminary data.</text>
</comment>
<keyword evidence="1" id="KW-0472">Membrane</keyword>
<feature type="transmembrane region" description="Helical" evidence="1">
    <location>
        <begin position="40"/>
        <end position="64"/>
    </location>
</feature>
<protein>
    <submittedName>
        <fullName evidence="2">Uncharacterized protein</fullName>
    </submittedName>
</protein>
<reference evidence="2" key="2">
    <citation type="submission" date="2020-09" db="EMBL/GenBank/DDBJ databases">
        <authorList>
            <person name="Sun Q."/>
            <person name="Kim S."/>
        </authorList>
    </citation>
    <scope>NUCLEOTIDE SEQUENCE</scope>
    <source>
        <strain evidence="2">KCTC 12870</strain>
    </source>
</reference>
<name>A0A8J3GBT9_9BACT</name>
<dbReference type="RefSeq" id="WP_189510472.1">
    <property type="nucleotide sequence ID" value="NZ_BMXG01000001.1"/>
</dbReference>
<evidence type="ECO:0000256" key="1">
    <source>
        <dbReference type="SAM" id="Phobius"/>
    </source>
</evidence>
<evidence type="ECO:0000313" key="2">
    <source>
        <dbReference type="EMBL" id="GHB89731.1"/>
    </source>
</evidence>
<evidence type="ECO:0000313" key="3">
    <source>
        <dbReference type="Proteomes" id="UP000642829"/>
    </source>
</evidence>
<dbReference type="AlphaFoldDB" id="A0A8J3GBT9"/>
<dbReference type="Proteomes" id="UP000642829">
    <property type="component" value="Unassembled WGS sequence"/>
</dbReference>
<gene>
    <name evidence="2" type="ORF">GCM10007047_00230</name>
</gene>
<keyword evidence="1" id="KW-0812">Transmembrane</keyword>
<feature type="transmembrane region" description="Helical" evidence="1">
    <location>
        <begin position="6"/>
        <end position="28"/>
    </location>
</feature>
<feature type="transmembrane region" description="Helical" evidence="1">
    <location>
        <begin position="98"/>
        <end position="125"/>
    </location>
</feature>
<proteinExistence type="predicted"/>
<dbReference type="EMBL" id="BMXG01000001">
    <property type="protein sequence ID" value="GHB89731.1"/>
    <property type="molecule type" value="Genomic_DNA"/>
</dbReference>
<accession>A0A8J3GBT9</accession>
<feature type="transmembrane region" description="Helical" evidence="1">
    <location>
        <begin position="70"/>
        <end position="91"/>
    </location>
</feature>
<organism evidence="2 3">
    <name type="scientific">Cerasicoccus arenae</name>
    <dbReference type="NCBI Taxonomy" id="424488"/>
    <lineage>
        <taxon>Bacteria</taxon>
        <taxon>Pseudomonadati</taxon>
        <taxon>Verrucomicrobiota</taxon>
        <taxon>Opitutia</taxon>
        <taxon>Puniceicoccales</taxon>
        <taxon>Cerasicoccaceae</taxon>
        <taxon>Cerasicoccus</taxon>
    </lineage>
</organism>
<keyword evidence="1" id="KW-1133">Transmembrane helix</keyword>
<sequence>MGILGILVTVLLFLFALWAITLCLRIGASWAGISKSKNTIGRALIALILSSLVLGLLGGGGTILPGVGNVIGVLISLIINGVIIGGVYGVPFGKGVQVYVLALVAQIALVLLAILIFGLLGITLVA</sequence>
<reference evidence="2" key="1">
    <citation type="journal article" date="2014" name="Int. J. Syst. Evol. Microbiol.">
        <title>Complete genome sequence of Corynebacterium casei LMG S-19264T (=DSM 44701T), isolated from a smear-ripened cheese.</title>
        <authorList>
            <consortium name="US DOE Joint Genome Institute (JGI-PGF)"/>
            <person name="Walter F."/>
            <person name="Albersmeier A."/>
            <person name="Kalinowski J."/>
            <person name="Ruckert C."/>
        </authorList>
    </citation>
    <scope>NUCLEOTIDE SEQUENCE</scope>
    <source>
        <strain evidence="2">KCTC 12870</strain>
    </source>
</reference>
<keyword evidence="3" id="KW-1185">Reference proteome</keyword>